<name>A0A371GMD9_MUCPR</name>
<organism evidence="2 3">
    <name type="scientific">Mucuna pruriens</name>
    <name type="common">Velvet bean</name>
    <name type="synonym">Dolichos pruriens</name>
    <dbReference type="NCBI Taxonomy" id="157652"/>
    <lineage>
        <taxon>Eukaryota</taxon>
        <taxon>Viridiplantae</taxon>
        <taxon>Streptophyta</taxon>
        <taxon>Embryophyta</taxon>
        <taxon>Tracheophyta</taxon>
        <taxon>Spermatophyta</taxon>
        <taxon>Magnoliopsida</taxon>
        <taxon>eudicotyledons</taxon>
        <taxon>Gunneridae</taxon>
        <taxon>Pentapetalae</taxon>
        <taxon>rosids</taxon>
        <taxon>fabids</taxon>
        <taxon>Fabales</taxon>
        <taxon>Fabaceae</taxon>
        <taxon>Papilionoideae</taxon>
        <taxon>50 kb inversion clade</taxon>
        <taxon>NPAAA clade</taxon>
        <taxon>indigoferoid/millettioid clade</taxon>
        <taxon>Phaseoleae</taxon>
        <taxon>Mucuna</taxon>
    </lineage>
</organism>
<feature type="non-terminal residue" evidence="2">
    <location>
        <position position="1"/>
    </location>
</feature>
<dbReference type="EMBL" id="QJKJ01005045">
    <property type="protein sequence ID" value="RDX91732.1"/>
    <property type="molecule type" value="Genomic_DNA"/>
</dbReference>
<evidence type="ECO:0000256" key="1">
    <source>
        <dbReference type="SAM" id="MobiDB-lite"/>
    </source>
</evidence>
<feature type="region of interest" description="Disordered" evidence="1">
    <location>
        <begin position="1"/>
        <end position="29"/>
    </location>
</feature>
<evidence type="ECO:0000313" key="3">
    <source>
        <dbReference type="Proteomes" id="UP000257109"/>
    </source>
</evidence>
<dbReference type="AlphaFoldDB" id="A0A371GMD9"/>
<gene>
    <name evidence="2" type="ORF">CR513_26239</name>
</gene>
<reference evidence="2" key="1">
    <citation type="submission" date="2018-05" db="EMBL/GenBank/DDBJ databases">
        <title>Draft genome of Mucuna pruriens seed.</title>
        <authorList>
            <person name="Nnadi N.E."/>
            <person name="Vos R."/>
            <person name="Hasami M.H."/>
            <person name="Devisetty U.K."/>
            <person name="Aguiy J.C."/>
        </authorList>
    </citation>
    <scope>NUCLEOTIDE SEQUENCE [LARGE SCALE GENOMIC DNA]</scope>
    <source>
        <strain evidence="2">JCA_2017</strain>
    </source>
</reference>
<comment type="caution">
    <text evidence="2">The sequence shown here is derived from an EMBL/GenBank/DDBJ whole genome shotgun (WGS) entry which is preliminary data.</text>
</comment>
<dbReference type="Proteomes" id="UP000257109">
    <property type="component" value="Unassembled WGS sequence"/>
</dbReference>
<evidence type="ECO:0000313" key="2">
    <source>
        <dbReference type="EMBL" id="RDX91732.1"/>
    </source>
</evidence>
<accession>A0A371GMD9</accession>
<proteinExistence type="predicted"/>
<keyword evidence="3" id="KW-1185">Reference proteome</keyword>
<sequence length="112" mass="12941">MKKIGTEHPKGFEHLNKLEHPKGPKHLEGPKRKEVLITSRRVVKKVLLAKQEPLYLLPTNIANPEESKEIQQYVDKLIEKAGFGRARVHLILSNLHEEGDEWKTAFKTKFDP</sequence>
<protein>
    <submittedName>
        <fullName evidence="2">Uncharacterized protein</fullName>
    </submittedName>
</protein>